<organism evidence="2 3">
    <name type="scientific">Agromyces flavus</name>
    <dbReference type="NCBI Taxonomy" id="589382"/>
    <lineage>
        <taxon>Bacteria</taxon>
        <taxon>Bacillati</taxon>
        <taxon>Actinomycetota</taxon>
        <taxon>Actinomycetes</taxon>
        <taxon>Micrococcales</taxon>
        <taxon>Microbacteriaceae</taxon>
        <taxon>Agromyces</taxon>
    </lineage>
</organism>
<dbReference type="EMBL" id="LT629755">
    <property type="protein sequence ID" value="SDR84464.1"/>
    <property type="molecule type" value="Genomic_DNA"/>
</dbReference>
<dbReference type="Proteomes" id="UP000199482">
    <property type="component" value="Chromosome I"/>
</dbReference>
<evidence type="ECO:0000313" key="2">
    <source>
        <dbReference type="EMBL" id="SDR84464.1"/>
    </source>
</evidence>
<feature type="transmembrane region" description="Helical" evidence="1">
    <location>
        <begin position="36"/>
        <end position="59"/>
    </location>
</feature>
<keyword evidence="1" id="KW-0472">Membrane</keyword>
<evidence type="ECO:0008006" key="4">
    <source>
        <dbReference type="Google" id="ProtNLM"/>
    </source>
</evidence>
<gene>
    <name evidence="2" type="ORF">SAMN04489721_0388</name>
</gene>
<reference evidence="3" key="1">
    <citation type="submission" date="2016-10" db="EMBL/GenBank/DDBJ databases">
        <authorList>
            <person name="Varghese N."/>
            <person name="Submissions S."/>
        </authorList>
    </citation>
    <scope>NUCLEOTIDE SEQUENCE [LARGE SCALE GENOMIC DNA]</scope>
    <source>
        <strain evidence="3">CPCC 202695</strain>
    </source>
</reference>
<dbReference type="AlphaFoldDB" id="A0A1H1MC91"/>
<protein>
    <recommendedName>
        <fullName evidence="4">Multidrug ABC transporter ATPase</fullName>
    </recommendedName>
</protein>
<dbReference type="OrthoDB" id="4990996at2"/>
<sequence>MVAATVGLSILSFLAVMIATFAGVGANDGFSQGIWPVILVLPLIGLPIGFVLLIVLLIVNGVRRTRESRQGSA</sequence>
<keyword evidence="1" id="KW-1133">Transmembrane helix</keyword>
<accession>A0A1H1MC91</accession>
<evidence type="ECO:0000256" key="1">
    <source>
        <dbReference type="SAM" id="Phobius"/>
    </source>
</evidence>
<keyword evidence="1" id="KW-0812">Transmembrane</keyword>
<evidence type="ECO:0000313" key="3">
    <source>
        <dbReference type="Proteomes" id="UP000199482"/>
    </source>
</evidence>
<proteinExistence type="predicted"/>
<dbReference type="STRING" id="589382.SAMN04489721_0388"/>
<name>A0A1H1MC91_9MICO</name>